<feature type="transmembrane region" description="Helical" evidence="1">
    <location>
        <begin position="6"/>
        <end position="28"/>
    </location>
</feature>
<evidence type="ECO:0000313" key="2">
    <source>
        <dbReference type="EMBL" id="KAK0474523.1"/>
    </source>
</evidence>
<keyword evidence="1" id="KW-0472">Membrane</keyword>
<dbReference type="AlphaFoldDB" id="A0AA39U556"/>
<name>A0AA39U556_9AGAR</name>
<evidence type="ECO:0000313" key="3">
    <source>
        <dbReference type="Proteomes" id="UP001175227"/>
    </source>
</evidence>
<keyword evidence="1" id="KW-0812">Transmembrane</keyword>
<reference evidence="2" key="1">
    <citation type="submission" date="2023-06" db="EMBL/GenBank/DDBJ databases">
        <authorList>
            <consortium name="Lawrence Berkeley National Laboratory"/>
            <person name="Ahrendt S."/>
            <person name="Sahu N."/>
            <person name="Indic B."/>
            <person name="Wong-Bajracharya J."/>
            <person name="Merenyi Z."/>
            <person name="Ke H.-M."/>
            <person name="Monk M."/>
            <person name="Kocsube S."/>
            <person name="Drula E."/>
            <person name="Lipzen A."/>
            <person name="Balint B."/>
            <person name="Henrissat B."/>
            <person name="Andreopoulos B."/>
            <person name="Martin F.M."/>
            <person name="Harder C.B."/>
            <person name="Rigling D."/>
            <person name="Ford K.L."/>
            <person name="Foster G.D."/>
            <person name="Pangilinan J."/>
            <person name="Papanicolaou A."/>
            <person name="Barry K."/>
            <person name="LaButti K."/>
            <person name="Viragh M."/>
            <person name="Koriabine M."/>
            <person name="Yan M."/>
            <person name="Riley R."/>
            <person name="Champramary S."/>
            <person name="Plett K.L."/>
            <person name="Tsai I.J."/>
            <person name="Slot J."/>
            <person name="Sipos G."/>
            <person name="Plett J."/>
            <person name="Nagy L.G."/>
            <person name="Grigoriev I.V."/>
        </authorList>
    </citation>
    <scope>NUCLEOTIDE SEQUENCE</scope>
    <source>
        <strain evidence="2">ICMP 16352</strain>
    </source>
</reference>
<dbReference type="Proteomes" id="UP001175227">
    <property type="component" value="Unassembled WGS sequence"/>
</dbReference>
<keyword evidence="1" id="KW-1133">Transmembrane helix</keyword>
<proteinExistence type="predicted"/>
<protein>
    <submittedName>
        <fullName evidence="2">Uncharacterized protein</fullName>
    </submittedName>
</protein>
<keyword evidence="3" id="KW-1185">Reference proteome</keyword>
<organism evidence="2 3">
    <name type="scientific">Armillaria novae-zelandiae</name>
    <dbReference type="NCBI Taxonomy" id="153914"/>
    <lineage>
        <taxon>Eukaryota</taxon>
        <taxon>Fungi</taxon>
        <taxon>Dikarya</taxon>
        <taxon>Basidiomycota</taxon>
        <taxon>Agaricomycotina</taxon>
        <taxon>Agaricomycetes</taxon>
        <taxon>Agaricomycetidae</taxon>
        <taxon>Agaricales</taxon>
        <taxon>Marasmiineae</taxon>
        <taxon>Physalacriaceae</taxon>
        <taxon>Armillaria</taxon>
    </lineage>
</organism>
<gene>
    <name evidence="2" type="ORF">IW261DRAFT_1498065</name>
</gene>
<accession>A0AA39U556</accession>
<dbReference type="EMBL" id="JAUEPR010000026">
    <property type="protein sequence ID" value="KAK0474523.1"/>
    <property type="molecule type" value="Genomic_DNA"/>
</dbReference>
<comment type="caution">
    <text evidence="2">The sequence shown here is derived from an EMBL/GenBank/DDBJ whole genome shotgun (WGS) entry which is preliminary data.</text>
</comment>
<sequence>MISLSLLAFSFSTSSFSFAISFLCFWIARDFLSRTCLFRTRIIDCSFSSTLSTNDCRTSLVSGDISEAIDGR</sequence>
<evidence type="ECO:0000256" key="1">
    <source>
        <dbReference type="SAM" id="Phobius"/>
    </source>
</evidence>